<evidence type="ECO:0000313" key="1">
    <source>
        <dbReference type="EMBL" id="OEV16189.1"/>
    </source>
</evidence>
<protein>
    <submittedName>
        <fullName evidence="1">Uncharacterized protein</fullName>
    </submittedName>
</protein>
<dbReference type="EMBL" id="LJGZ01000104">
    <property type="protein sequence ID" value="OEV16189.1"/>
    <property type="molecule type" value="Genomic_DNA"/>
</dbReference>
<sequence>MPLCLAGPLAVAVVAAVGRGLVPVGVSTLVRVLLLEPLRGLGRLGCLGLGGRREDPVVFTATMRRLLLRRLLWLLRLLLLGRLPGRREGGGRRLLGLERRRGLLLRLERRGGLLLVCGRRGLLEDRRGRRTLLERVRRGAALAAGP</sequence>
<dbReference type="Proteomes" id="UP000175971">
    <property type="component" value="Unassembled WGS sequence"/>
</dbReference>
<dbReference type="AlphaFoldDB" id="A0A1E7LJ10"/>
<evidence type="ECO:0000313" key="2">
    <source>
        <dbReference type="Proteomes" id="UP000175971"/>
    </source>
</evidence>
<organism evidence="1 2">
    <name type="scientific">Streptomyces nanshensis</name>
    <dbReference type="NCBI Taxonomy" id="518642"/>
    <lineage>
        <taxon>Bacteria</taxon>
        <taxon>Bacillati</taxon>
        <taxon>Actinomycetota</taxon>
        <taxon>Actinomycetes</taxon>
        <taxon>Kitasatosporales</taxon>
        <taxon>Streptomycetaceae</taxon>
        <taxon>Streptomyces</taxon>
    </lineage>
</organism>
<keyword evidence="2" id="KW-1185">Reference proteome</keyword>
<reference evidence="1 2" key="1">
    <citation type="journal article" date="2016" name="Front. Microbiol.">
        <title>Comparative Genomics Analysis of Streptomyces Species Reveals Their Adaptation to the Marine Environment and Their Diversity at the Genomic Level.</title>
        <authorList>
            <person name="Tian X."/>
            <person name="Zhang Z."/>
            <person name="Yang T."/>
            <person name="Chen M."/>
            <person name="Li J."/>
            <person name="Chen F."/>
            <person name="Yang J."/>
            <person name="Li W."/>
            <person name="Zhang B."/>
            <person name="Zhang Z."/>
            <person name="Wu J."/>
            <person name="Zhang C."/>
            <person name="Long L."/>
            <person name="Xiao J."/>
        </authorList>
    </citation>
    <scope>NUCLEOTIDE SEQUENCE [LARGE SCALE GENOMIC DNA]</scope>
    <source>
        <strain evidence="1 2">SCSIO M10372</strain>
    </source>
</reference>
<comment type="caution">
    <text evidence="1">The sequence shown here is derived from an EMBL/GenBank/DDBJ whole genome shotgun (WGS) entry which is preliminary data.</text>
</comment>
<accession>A0A1E7LJ10</accession>
<proteinExistence type="predicted"/>
<name>A0A1E7LJ10_9ACTN</name>
<gene>
    <name evidence="1" type="ORF">AN221_34595</name>
</gene>